<organism evidence="1 2">
    <name type="scientific">Pseudobacteroides cellulosolvens ATCC 35603 = DSM 2933</name>
    <dbReference type="NCBI Taxonomy" id="398512"/>
    <lineage>
        <taxon>Bacteria</taxon>
        <taxon>Bacillati</taxon>
        <taxon>Bacillota</taxon>
        <taxon>Clostridia</taxon>
        <taxon>Eubacteriales</taxon>
        <taxon>Oscillospiraceae</taxon>
        <taxon>Pseudobacteroides</taxon>
    </lineage>
</organism>
<dbReference type="EMBL" id="LGTC01000001">
    <property type="protein sequence ID" value="KNY27774.1"/>
    <property type="molecule type" value="Genomic_DNA"/>
</dbReference>
<proteinExistence type="predicted"/>
<comment type="caution">
    <text evidence="1">The sequence shown here is derived from an EMBL/GenBank/DDBJ whole genome shotgun (WGS) entry which is preliminary data.</text>
</comment>
<protein>
    <submittedName>
        <fullName evidence="1">Uncharacterized protein</fullName>
    </submittedName>
</protein>
<reference evidence="2" key="1">
    <citation type="submission" date="2015-07" db="EMBL/GenBank/DDBJ databases">
        <title>Near-Complete Genome Sequence of the Cellulolytic Bacterium Bacteroides (Pseudobacteroides) cellulosolvens ATCC 35603.</title>
        <authorList>
            <person name="Dassa B."/>
            <person name="Utturkar S.M."/>
            <person name="Klingeman D.M."/>
            <person name="Hurt R.A."/>
            <person name="Keller M."/>
            <person name="Xu J."/>
            <person name="Reddy Y.H.K."/>
            <person name="Borovok I."/>
            <person name="Grinberg I.R."/>
            <person name="Lamed R."/>
            <person name="Zhivin O."/>
            <person name="Bayer E.A."/>
            <person name="Brown S.D."/>
        </authorList>
    </citation>
    <scope>NUCLEOTIDE SEQUENCE [LARGE SCALE GENOMIC DNA]</scope>
    <source>
        <strain evidence="2">DSM 2933</strain>
    </source>
</reference>
<dbReference type="Proteomes" id="UP000036923">
    <property type="component" value="Unassembled WGS sequence"/>
</dbReference>
<evidence type="ECO:0000313" key="2">
    <source>
        <dbReference type="Proteomes" id="UP000036923"/>
    </source>
</evidence>
<dbReference type="eggNOG" id="ENOG502ZCKC">
    <property type="taxonomic scope" value="Bacteria"/>
</dbReference>
<accession>A0A0L6JPR7</accession>
<dbReference type="AlphaFoldDB" id="A0A0L6JPR7"/>
<dbReference type="STRING" id="398512.Bccel_3045"/>
<dbReference type="OrthoDB" id="2038964at2"/>
<keyword evidence="2" id="KW-1185">Reference proteome</keyword>
<evidence type="ECO:0000313" key="1">
    <source>
        <dbReference type="EMBL" id="KNY27774.1"/>
    </source>
</evidence>
<sequence>MAKTTETVDFFDWIQEISAGNKHFSLQKGKCKKELFMFLKENAFFGVSTLEHAKLDETLSVSRTDLQKLEPGLALWIRSYGAGNDEKLILLTDRLHSLVPKTGNLFADYIKRNCSDSRGAWILADYLCFTLKTELIEMEETDLDALAAEMDKELPLNAARLFSSFLIYVRENQHLSNGWTFHFKSRRESQPQEAYSAMDFMRMAYIVFNDEAWEKEQLLKKALQSKKFADLWLFVSLHFICGWRRTDLLRLPMPKLPVPGDKLRKAISMGDFNAENILNELEWRLRYMPRKPRKTEAYEGVSELKLFVPESLRKPMGMILAVVVSHHGDIEPGDCFLKAVGQKKQLQLFFGKDFVTACGNRDFSTRRANKAYLQGLEAVAEDSSAKPKGYMLAALARSHKGHFGSLPTTTDIYLRDANFSGYRPEFIAREMFERGVFSFIPALMLEMYAQQDYRKLSPSAQTELITEIGIAAYGLENMTKTVEASLVKARSAIAEIVRRPESIRGTVADILQNIAAGNALGKQEGCLCLMTAAGYACADVERNCCIGCGYEIYTRTIFYQLTKEYTRLLELKKAADETEAERCTKILKEAVMPAIAEMIASIKKLYPESDLSAMLKLSGLAVNI</sequence>
<dbReference type="RefSeq" id="WP_036945715.1">
    <property type="nucleotide sequence ID" value="NZ_JQKC01000070.1"/>
</dbReference>
<name>A0A0L6JPR7_9FIRM</name>
<gene>
    <name evidence="1" type="ORF">Bccel_3045</name>
</gene>